<evidence type="ECO:0000313" key="2">
    <source>
        <dbReference type="EMBL" id="QHS90537.1"/>
    </source>
</evidence>
<keyword evidence="1" id="KW-0812">Transmembrane</keyword>
<keyword evidence="1" id="KW-0472">Membrane</keyword>
<organism evidence="2">
    <name type="scientific">viral metagenome</name>
    <dbReference type="NCBI Taxonomy" id="1070528"/>
    <lineage>
        <taxon>unclassified sequences</taxon>
        <taxon>metagenomes</taxon>
        <taxon>organismal metagenomes</taxon>
    </lineage>
</organism>
<feature type="transmembrane region" description="Helical" evidence="1">
    <location>
        <begin position="17"/>
        <end position="34"/>
    </location>
</feature>
<protein>
    <submittedName>
        <fullName evidence="2">Uncharacterized protein</fullName>
    </submittedName>
</protein>
<proteinExistence type="predicted"/>
<keyword evidence="1" id="KW-1133">Transmembrane helix</keyword>
<accession>A0A6C0BE16</accession>
<sequence length="142" mass="16809">MIEMVLQAVDYLNGNKFFWGVTMLLLNFGSRFVIGDLGKVHEQILANEFVKKIITFSLFFVATRDIVIAFVLTILYIVIIDGILHEKRRFCMIPQKYIKTHTQISDEEYQRALSIIKEYEKSKEEKSDINFYDIYKQRIENL</sequence>
<evidence type="ECO:0000256" key="1">
    <source>
        <dbReference type="SAM" id="Phobius"/>
    </source>
</evidence>
<feature type="transmembrane region" description="Helical" evidence="1">
    <location>
        <begin position="54"/>
        <end position="79"/>
    </location>
</feature>
<dbReference type="EMBL" id="MN739140">
    <property type="protein sequence ID" value="QHS90537.1"/>
    <property type="molecule type" value="Genomic_DNA"/>
</dbReference>
<reference evidence="2" key="1">
    <citation type="journal article" date="2020" name="Nature">
        <title>Giant virus diversity and host interactions through global metagenomics.</title>
        <authorList>
            <person name="Schulz F."/>
            <person name="Roux S."/>
            <person name="Paez-Espino D."/>
            <person name="Jungbluth S."/>
            <person name="Walsh D.A."/>
            <person name="Denef V.J."/>
            <person name="McMahon K.D."/>
            <person name="Konstantinidis K.T."/>
            <person name="Eloe-Fadrosh E.A."/>
            <person name="Kyrpides N.C."/>
            <person name="Woyke T."/>
        </authorList>
    </citation>
    <scope>NUCLEOTIDE SEQUENCE</scope>
    <source>
        <strain evidence="2">GVMAG-M-3300010354-11</strain>
    </source>
</reference>
<name>A0A6C0BE16_9ZZZZ</name>
<dbReference type="AlphaFoldDB" id="A0A6C0BE16"/>